<dbReference type="GeneTree" id="ENSGT01030000235294"/>
<dbReference type="Proteomes" id="UP000028760">
    <property type="component" value="Unassembled WGS sequence"/>
</dbReference>
<reference evidence="2" key="1">
    <citation type="submission" date="2013-10" db="EMBL/GenBank/DDBJ databases">
        <authorList>
            <person name="Schartl M."/>
            <person name="Warren W."/>
        </authorList>
    </citation>
    <scope>NUCLEOTIDE SEQUENCE [LARGE SCALE GENOMIC DNA]</scope>
    <source>
        <strain evidence="2">female</strain>
    </source>
</reference>
<evidence type="ECO:0000313" key="2">
    <source>
        <dbReference type="Proteomes" id="UP000028760"/>
    </source>
</evidence>
<evidence type="ECO:0000313" key="1">
    <source>
        <dbReference type="Ensembl" id="ENSPFOP00000027756.1"/>
    </source>
</evidence>
<reference evidence="1" key="2">
    <citation type="submission" date="2025-08" db="UniProtKB">
        <authorList>
            <consortium name="Ensembl"/>
        </authorList>
    </citation>
    <scope>IDENTIFICATION</scope>
</reference>
<dbReference type="Ensembl" id="ENSPFOT00000029334.1">
    <property type="protein sequence ID" value="ENSPFOP00000027756.1"/>
    <property type="gene ID" value="ENSPFOG00000023955.1"/>
</dbReference>
<dbReference type="EMBL" id="AYCK01026285">
    <property type="status" value="NOT_ANNOTATED_CDS"/>
    <property type="molecule type" value="Genomic_DNA"/>
</dbReference>
<keyword evidence="2" id="KW-1185">Reference proteome</keyword>
<protein>
    <submittedName>
        <fullName evidence="1">Uncharacterized protein</fullName>
    </submittedName>
</protein>
<organism evidence="1 2">
    <name type="scientific">Poecilia formosa</name>
    <name type="common">Amazon molly</name>
    <name type="synonym">Limia formosa</name>
    <dbReference type="NCBI Taxonomy" id="48698"/>
    <lineage>
        <taxon>Eukaryota</taxon>
        <taxon>Metazoa</taxon>
        <taxon>Chordata</taxon>
        <taxon>Craniata</taxon>
        <taxon>Vertebrata</taxon>
        <taxon>Euteleostomi</taxon>
        <taxon>Actinopterygii</taxon>
        <taxon>Neopterygii</taxon>
        <taxon>Teleostei</taxon>
        <taxon>Neoteleostei</taxon>
        <taxon>Acanthomorphata</taxon>
        <taxon>Ovalentaria</taxon>
        <taxon>Atherinomorphae</taxon>
        <taxon>Cyprinodontiformes</taxon>
        <taxon>Poeciliidae</taxon>
        <taxon>Poeciliinae</taxon>
        <taxon>Poecilia</taxon>
    </lineage>
</organism>
<dbReference type="eggNOG" id="ENOG502SW6V">
    <property type="taxonomic scope" value="Eukaryota"/>
</dbReference>
<reference evidence="1" key="3">
    <citation type="submission" date="2025-09" db="UniProtKB">
        <authorList>
            <consortium name="Ensembl"/>
        </authorList>
    </citation>
    <scope>IDENTIFICATION</scope>
</reference>
<name>A0A096M8L5_POEFO</name>
<sequence length="168" mass="19743">RKIIEKQEKDLESLKDKVANEVALSIKTGKTESLNNPVSQTRLKELYDDLRCRWPKIKRLLKSNKKTSEVVKESIKVRQHKQSAIQDLQQALYYSRIEGHVSKTYKDVKPEDLMEDLLSECNWLGQLMALNNPPLQPDWKHHMPGMDAWHILPRNFRYFAPDSSHYLC</sequence>
<accession>A0A096M8L5</accession>
<dbReference type="AlphaFoldDB" id="A0A096M8L5"/>
<proteinExistence type="predicted"/>